<dbReference type="InterPro" id="IPR025269">
    <property type="entry name" value="SAM-like_dom"/>
</dbReference>
<dbReference type="RefSeq" id="WP_000276812.1">
    <property type="nucleotide sequence ID" value="NZ_KB976254.1"/>
</dbReference>
<dbReference type="SUPFAM" id="SSF56349">
    <property type="entry name" value="DNA breaking-rejoining enzymes"/>
    <property type="match status" value="1"/>
</dbReference>
<feature type="domain" description="Core-binding (CB)" evidence="3">
    <location>
        <begin position="1"/>
        <end position="86"/>
    </location>
</feature>
<evidence type="ECO:0000256" key="1">
    <source>
        <dbReference type="ARBA" id="ARBA00023125"/>
    </source>
</evidence>
<evidence type="ECO:0000313" key="5">
    <source>
        <dbReference type="Proteomes" id="UP000014023"/>
    </source>
</evidence>
<comment type="caution">
    <text evidence="4">The sequence shown here is derived from an EMBL/GenBank/DDBJ whole genome shotgun (WGS) entry which is preliminary data.</text>
</comment>
<dbReference type="PROSITE" id="PS51900">
    <property type="entry name" value="CB"/>
    <property type="match status" value="1"/>
</dbReference>
<dbReference type="Pfam" id="PF13102">
    <property type="entry name" value="Phage_int_SAM_5"/>
    <property type="match status" value="1"/>
</dbReference>
<reference evidence="4 5" key="1">
    <citation type="submission" date="2012-12" db="EMBL/GenBank/DDBJ databases">
        <title>The Genome Sequence of Bacillus cereus VD196.</title>
        <authorList>
            <consortium name="The Broad Institute Genome Sequencing Platform"/>
            <consortium name="The Broad Institute Genome Sequencing Center for Infectious Disease"/>
            <person name="Feldgarden M."/>
            <person name="Van der Auwera G.A."/>
            <person name="Mahillon J."/>
            <person name="Duprez V."/>
            <person name="Timmery S."/>
            <person name="Mattelet C."/>
            <person name="Dierick K."/>
            <person name="Sun M."/>
            <person name="Yu Z."/>
            <person name="Zhu L."/>
            <person name="Hu X."/>
            <person name="Shank E.B."/>
            <person name="Swiecicka I."/>
            <person name="Hansen B.M."/>
            <person name="Andrup L."/>
            <person name="Walker B."/>
            <person name="Young S.K."/>
            <person name="Zeng Q."/>
            <person name="Gargeya S."/>
            <person name="Fitzgerald M."/>
            <person name="Haas B."/>
            <person name="Abouelleil A."/>
            <person name="Alvarado L."/>
            <person name="Arachchi H.M."/>
            <person name="Berlin A.M."/>
            <person name="Chapman S.B."/>
            <person name="Dewar J."/>
            <person name="Goldberg J."/>
            <person name="Griggs A."/>
            <person name="Gujja S."/>
            <person name="Hansen M."/>
            <person name="Howarth C."/>
            <person name="Imamovic A."/>
            <person name="Larimer J."/>
            <person name="McCowan C."/>
            <person name="Murphy C."/>
            <person name="Neiman D."/>
            <person name="Pearson M."/>
            <person name="Priest M."/>
            <person name="Roberts A."/>
            <person name="Saif S."/>
            <person name="Shea T."/>
            <person name="Sisk P."/>
            <person name="Sykes S."/>
            <person name="Wortman J."/>
            <person name="Nusbaum C."/>
            <person name="Birren B."/>
        </authorList>
    </citation>
    <scope>NUCLEOTIDE SEQUENCE [LARGE SCALE GENOMIC DNA]</scope>
    <source>
        <strain evidence="4 5">VD196</strain>
    </source>
</reference>
<dbReference type="AlphaFoldDB" id="A0A9W5VB15"/>
<accession>A0A9W5VB15</accession>
<dbReference type="InterPro" id="IPR010998">
    <property type="entry name" value="Integrase_recombinase_N"/>
</dbReference>
<dbReference type="InterPro" id="IPR011010">
    <property type="entry name" value="DNA_brk_join_enz"/>
</dbReference>
<name>A0A9W5VB15_BACCE</name>
<dbReference type="InterPro" id="IPR044068">
    <property type="entry name" value="CB"/>
</dbReference>
<evidence type="ECO:0000313" key="4">
    <source>
        <dbReference type="EMBL" id="EOO69707.1"/>
    </source>
</evidence>
<dbReference type="EMBL" id="AHFL01000005">
    <property type="protein sequence ID" value="EOO69707.1"/>
    <property type="molecule type" value="Genomic_DNA"/>
</dbReference>
<keyword evidence="1 2" id="KW-0238">DNA-binding</keyword>
<sequence>MYKIVMQEFLDDRELRNLSKHTLKSYKEILKRFESFCVNKGIFDTDKVTSKVAKEFFIYCKHELKNSISTINEKNRTLKVYFKYLEEGIVEENPFKKIKFSKEDTITDVLTDE</sequence>
<protein>
    <recommendedName>
        <fullName evidence="3">Core-binding (CB) domain-containing protein</fullName>
    </recommendedName>
</protein>
<gene>
    <name evidence="4" type="ORF">IKE_00539</name>
</gene>
<evidence type="ECO:0000256" key="2">
    <source>
        <dbReference type="PROSITE-ProRule" id="PRU01248"/>
    </source>
</evidence>
<dbReference type="GO" id="GO:0003677">
    <property type="term" value="F:DNA binding"/>
    <property type="evidence" value="ECO:0007669"/>
    <property type="project" value="UniProtKB-UniRule"/>
</dbReference>
<proteinExistence type="predicted"/>
<dbReference type="Gene3D" id="1.10.150.130">
    <property type="match status" value="1"/>
</dbReference>
<evidence type="ECO:0000259" key="3">
    <source>
        <dbReference type="PROSITE" id="PS51900"/>
    </source>
</evidence>
<dbReference type="Proteomes" id="UP000014023">
    <property type="component" value="Unassembled WGS sequence"/>
</dbReference>
<organism evidence="4 5">
    <name type="scientific">Bacillus cereus VD196</name>
    <dbReference type="NCBI Taxonomy" id="1053243"/>
    <lineage>
        <taxon>Bacteria</taxon>
        <taxon>Bacillati</taxon>
        <taxon>Bacillota</taxon>
        <taxon>Bacilli</taxon>
        <taxon>Bacillales</taxon>
        <taxon>Bacillaceae</taxon>
        <taxon>Bacillus</taxon>
        <taxon>Bacillus cereus group</taxon>
    </lineage>
</organism>